<organism evidence="1 2">
    <name type="scientific">Trichonephila inaurata madagascariensis</name>
    <dbReference type="NCBI Taxonomy" id="2747483"/>
    <lineage>
        <taxon>Eukaryota</taxon>
        <taxon>Metazoa</taxon>
        <taxon>Ecdysozoa</taxon>
        <taxon>Arthropoda</taxon>
        <taxon>Chelicerata</taxon>
        <taxon>Arachnida</taxon>
        <taxon>Araneae</taxon>
        <taxon>Araneomorphae</taxon>
        <taxon>Entelegynae</taxon>
        <taxon>Araneoidea</taxon>
        <taxon>Nephilidae</taxon>
        <taxon>Trichonephila</taxon>
        <taxon>Trichonephila inaurata</taxon>
    </lineage>
</organism>
<sequence>MVSQVCQKMGALFRAGRKSVGDEQRPVRQTLLGHRQGGQPVKSIGVHLENLTLKGGCQLWNRGTIVHDRLRFRKVCAAFKTGHRPAKETGMGLPEHLLDREARFHEADCHSHETWCHH</sequence>
<name>A0A8X6WX22_9ARAC</name>
<gene>
    <name evidence="1" type="ORF">TNIN_438831</name>
</gene>
<proteinExistence type="predicted"/>
<evidence type="ECO:0000313" key="2">
    <source>
        <dbReference type="Proteomes" id="UP000886998"/>
    </source>
</evidence>
<comment type="caution">
    <text evidence="1">The sequence shown here is derived from an EMBL/GenBank/DDBJ whole genome shotgun (WGS) entry which is preliminary data.</text>
</comment>
<evidence type="ECO:0000313" key="1">
    <source>
        <dbReference type="EMBL" id="GFY41676.1"/>
    </source>
</evidence>
<dbReference type="Proteomes" id="UP000886998">
    <property type="component" value="Unassembled WGS sequence"/>
</dbReference>
<reference evidence="1" key="1">
    <citation type="submission" date="2020-08" db="EMBL/GenBank/DDBJ databases">
        <title>Multicomponent nature underlies the extraordinary mechanical properties of spider dragline silk.</title>
        <authorList>
            <person name="Kono N."/>
            <person name="Nakamura H."/>
            <person name="Mori M."/>
            <person name="Yoshida Y."/>
            <person name="Ohtoshi R."/>
            <person name="Malay A.D."/>
            <person name="Moran D.A.P."/>
            <person name="Tomita M."/>
            <person name="Numata K."/>
            <person name="Arakawa K."/>
        </authorList>
    </citation>
    <scope>NUCLEOTIDE SEQUENCE</scope>
</reference>
<dbReference type="EMBL" id="BMAV01002628">
    <property type="protein sequence ID" value="GFY41676.1"/>
    <property type="molecule type" value="Genomic_DNA"/>
</dbReference>
<dbReference type="AlphaFoldDB" id="A0A8X6WX22"/>
<accession>A0A8X6WX22</accession>
<protein>
    <submittedName>
        <fullName evidence="1">Uncharacterized protein</fullName>
    </submittedName>
</protein>
<keyword evidence="2" id="KW-1185">Reference proteome</keyword>